<proteinExistence type="predicted"/>
<dbReference type="RefSeq" id="WP_116616589.1">
    <property type="nucleotide sequence ID" value="NZ_CALDWB010000006.1"/>
</dbReference>
<accession>A0A2U0U775</accession>
<keyword evidence="2" id="KW-1185">Reference proteome</keyword>
<dbReference type="InterPro" id="IPR007838">
    <property type="entry name" value="Cell_div_ZapA-like"/>
</dbReference>
<protein>
    <submittedName>
        <fullName evidence="1">Cell division protein ZapA</fullName>
    </submittedName>
</protein>
<comment type="caution">
    <text evidence="1">The sequence shown here is derived from an EMBL/GenBank/DDBJ whole genome shotgun (WGS) entry which is preliminary data.</text>
</comment>
<keyword evidence="1" id="KW-0131">Cell cycle</keyword>
<dbReference type="Pfam" id="PF05164">
    <property type="entry name" value="ZapA"/>
    <property type="match status" value="1"/>
</dbReference>
<name>A0A2U0U775_9BACT</name>
<sequence>MAEDNANKINIRLHVYDTDIMVRVPREDEHLYRKGNELINELMNAYNANFKGSKSDREITYFAMIDLALRLQRQLERNDTKPYKDILSTLTSEIEAMLTDKNAKEY</sequence>
<dbReference type="EMBL" id="QENY01000011">
    <property type="protein sequence ID" value="PVX53500.1"/>
    <property type="molecule type" value="Genomic_DNA"/>
</dbReference>
<reference evidence="1 2" key="1">
    <citation type="submission" date="2018-05" db="EMBL/GenBank/DDBJ databases">
        <title>Genomic Encyclopedia of Type Strains, Phase IV (KMG-IV): sequencing the most valuable type-strain genomes for metagenomic binning, comparative biology and taxonomic classification.</title>
        <authorList>
            <person name="Goeker M."/>
        </authorList>
    </citation>
    <scope>NUCLEOTIDE SEQUENCE [LARGE SCALE GENOMIC DNA]</scope>
    <source>
        <strain evidence="1 2">DSM 100333</strain>
    </source>
</reference>
<organism evidence="1 2">
    <name type="scientific">Hallella colorans</name>
    <dbReference type="NCBI Taxonomy" id="1703337"/>
    <lineage>
        <taxon>Bacteria</taxon>
        <taxon>Pseudomonadati</taxon>
        <taxon>Bacteroidota</taxon>
        <taxon>Bacteroidia</taxon>
        <taxon>Bacteroidales</taxon>
        <taxon>Prevotellaceae</taxon>
        <taxon>Hallella</taxon>
    </lineage>
</organism>
<evidence type="ECO:0000313" key="1">
    <source>
        <dbReference type="EMBL" id="PVX53500.1"/>
    </source>
</evidence>
<dbReference type="Proteomes" id="UP000245870">
    <property type="component" value="Unassembled WGS sequence"/>
</dbReference>
<keyword evidence="1" id="KW-0132">Cell division</keyword>
<dbReference type="AlphaFoldDB" id="A0A2U0U775"/>
<evidence type="ECO:0000313" key="2">
    <source>
        <dbReference type="Proteomes" id="UP000245870"/>
    </source>
</evidence>
<dbReference type="OrthoDB" id="1079858at2"/>
<gene>
    <name evidence="1" type="ORF">C7379_11113</name>
</gene>
<dbReference type="GO" id="GO:0051301">
    <property type="term" value="P:cell division"/>
    <property type="evidence" value="ECO:0007669"/>
    <property type="project" value="UniProtKB-KW"/>
</dbReference>